<evidence type="ECO:0000313" key="2">
    <source>
        <dbReference type="Proteomes" id="UP000010074"/>
    </source>
</evidence>
<organism evidence="1 2">
    <name type="scientific">Bdellovibrio bacteriovorus str. Tiberius</name>
    <dbReference type="NCBI Taxonomy" id="1069642"/>
    <lineage>
        <taxon>Bacteria</taxon>
        <taxon>Pseudomonadati</taxon>
        <taxon>Bdellovibrionota</taxon>
        <taxon>Bdellovibrionia</taxon>
        <taxon>Bdellovibrionales</taxon>
        <taxon>Pseudobdellovibrionaceae</taxon>
        <taxon>Bdellovibrio</taxon>
    </lineage>
</organism>
<evidence type="ECO:0000313" key="1">
    <source>
        <dbReference type="EMBL" id="AFY00574.1"/>
    </source>
</evidence>
<dbReference type="RefSeq" id="WP_015090049.1">
    <property type="nucleotide sequence ID" value="NC_019567.1"/>
</dbReference>
<dbReference type="Gene3D" id="3.40.50.720">
    <property type="entry name" value="NAD(P)-binding Rossmann-like Domain"/>
    <property type="match status" value="1"/>
</dbReference>
<dbReference type="PATRIC" id="fig|1069642.3.peg.859"/>
<dbReference type="EMBL" id="CP002930">
    <property type="protein sequence ID" value="AFY00574.1"/>
    <property type="molecule type" value="Genomic_DNA"/>
</dbReference>
<dbReference type="AlphaFoldDB" id="K7Z849"/>
<reference evidence="1 2" key="1">
    <citation type="journal article" date="2012" name="BMC Genomics">
        <title>Genome analysis of a simultaneously predatory and prey-independent, novel Bdellovibrio bacteriovorus from the River Tiber, supports in silico predictions of both ancient and recent lateral gene transfer from diverse bacteria.</title>
        <authorList>
            <person name="Hobley L."/>
            <person name="Lerner T.R."/>
            <person name="Williams L.E."/>
            <person name="Lambert C."/>
            <person name="Till R."/>
            <person name="Milner D.S."/>
            <person name="Basford S.M."/>
            <person name="Capeness M.J."/>
            <person name="Fenton A.K."/>
            <person name="Atterbury R.J."/>
            <person name="Harris M.A."/>
            <person name="Sockett R.E."/>
        </authorList>
    </citation>
    <scope>NUCLEOTIDE SEQUENCE [LARGE SCALE GENOMIC DNA]</scope>
    <source>
        <strain evidence="1 2">Tiberius</strain>
    </source>
</reference>
<dbReference type="Proteomes" id="UP000010074">
    <property type="component" value="Chromosome"/>
</dbReference>
<sequence length="238" mass="26344">MTQTWGIIGMGWLGQKLSENLSQKGVENWGTRSQDFDWGRDDFPAKSCDVLFLNTPPLVQIAPEAFVAKIPTGDYRRIIFISSISVYGHQAGRITEQAKTLPSTDSARWLVAVEMLLSKKFKDHVTVIRPGGLIGGDRHPAKSLSQSQRSCAGNAPVNLIHRDDLVQIIVAVAEAEAAPSVINAVTPFHPTKKEYYSEWTAKLGIAPVQFTEMQEPAKIVSSDVLPKMYPDWLCPRLD</sequence>
<proteinExistence type="predicted"/>
<gene>
    <name evidence="1" type="primary">yeeZ</name>
    <name evidence="1" type="ORF">Bdt_0873</name>
</gene>
<protein>
    <submittedName>
        <fullName evidence="1">Putative enzyme of sugar metabolism</fullName>
    </submittedName>
</protein>
<dbReference type="HOGENOM" id="CLU_007383_11_1_7"/>
<dbReference type="SUPFAM" id="SSF51735">
    <property type="entry name" value="NAD(P)-binding Rossmann-fold domains"/>
    <property type="match status" value="1"/>
</dbReference>
<dbReference type="KEGG" id="bbat:Bdt_0873"/>
<accession>K7Z849</accession>
<name>K7Z849_BDEBC</name>
<dbReference type="STRING" id="1069642.Bdt_0873"/>
<dbReference type="InterPro" id="IPR036291">
    <property type="entry name" value="NAD(P)-bd_dom_sf"/>
</dbReference>